<feature type="region of interest" description="Disordered" evidence="1">
    <location>
        <begin position="63"/>
        <end position="94"/>
    </location>
</feature>
<evidence type="ECO:0000313" key="3">
    <source>
        <dbReference type="EMBL" id="GLT17073.1"/>
    </source>
</evidence>
<dbReference type="Proteomes" id="UP001157138">
    <property type="component" value="Unassembled WGS sequence"/>
</dbReference>
<dbReference type="RefSeq" id="WP_284190993.1">
    <property type="nucleotide sequence ID" value="NZ_BSPW01000019.1"/>
</dbReference>
<name>A0ABQ6EV60_9VIBR</name>
<keyword evidence="2" id="KW-0472">Membrane</keyword>
<protein>
    <submittedName>
        <fullName evidence="3">Uncharacterized protein</fullName>
    </submittedName>
</protein>
<keyword evidence="2" id="KW-1133">Transmembrane helix</keyword>
<keyword evidence="4" id="KW-1185">Reference proteome</keyword>
<sequence length="94" mass="10667">MFRETIKFSAFIAALFFCVKVAGIFGLIVLIIAVCFYAQWLNGRSPSSTLNINNVEDRATTNKLRDTQSYSSSYCYGPNEHPYDPHISSVERTY</sequence>
<proteinExistence type="predicted"/>
<organism evidence="3 4">
    <name type="scientific">Vibrio zhanjiangensis</name>
    <dbReference type="NCBI Taxonomy" id="1046128"/>
    <lineage>
        <taxon>Bacteria</taxon>
        <taxon>Pseudomonadati</taxon>
        <taxon>Pseudomonadota</taxon>
        <taxon>Gammaproteobacteria</taxon>
        <taxon>Vibrionales</taxon>
        <taxon>Vibrionaceae</taxon>
        <taxon>Vibrio</taxon>
    </lineage>
</organism>
<reference evidence="4" key="1">
    <citation type="journal article" date="2019" name="Int. J. Syst. Evol. Microbiol.">
        <title>The Global Catalogue of Microorganisms (GCM) 10K type strain sequencing project: providing services to taxonomists for standard genome sequencing and annotation.</title>
        <authorList>
            <consortium name="The Broad Institute Genomics Platform"/>
            <consortium name="The Broad Institute Genome Sequencing Center for Infectious Disease"/>
            <person name="Wu L."/>
            <person name="Ma J."/>
        </authorList>
    </citation>
    <scope>NUCLEOTIDE SEQUENCE [LARGE SCALE GENOMIC DNA]</scope>
    <source>
        <strain evidence="4">NBRC 108723</strain>
    </source>
</reference>
<evidence type="ECO:0000256" key="2">
    <source>
        <dbReference type="SAM" id="Phobius"/>
    </source>
</evidence>
<comment type="caution">
    <text evidence="3">The sequence shown here is derived from an EMBL/GenBank/DDBJ whole genome shotgun (WGS) entry which is preliminary data.</text>
</comment>
<evidence type="ECO:0000313" key="4">
    <source>
        <dbReference type="Proteomes" id="UP001157138"/>
    </source>
</evidence>
<gene>
    <name evidence="3" type="ORF">GCM10007938_08500</name>
</gene>
<dbReference type="EMBL" id="BSPW01000019">
    <property type="protein sequence ID" value="GLT17073.1"/>
    <property type="molecule type" value="Genomic_DNA"/>
</dbReference>
<keyword evidence="2" id="KW-0812">Transmembrane</keyword>
<accession>A0ABQ6EV60</accession>
<evidence type="ECO:0000256" key="1">
    <source>
        <dbReference type="SAM" id="MobiDB-lite"/>
    </source>
</evidence>
<feature type="transmembrane region" description="Helical" evidence="2">
    <location>
        <begin position="12"/>
        <end position="40"/>
    </location>
</feature>